<dbReference type="Proteomes" id="UP000265663">
    <property type="component" value="Unassembled WGS sequence"/>
</dbReference>
<dbReference type="PANTHER" id="PTHR37540">
    <property type="entry name" value="TRANSCRIPTION FACTOR (ACR-2), PUTATIVE-RELATED-RELATED"/>
    <property type="match status" value="1"/>
</dbReference>
<gene>
    <name evidence="2" type="ORF">GMOD_00006893</name>
</gene>
<dbReference type="PANTHER" id="PTHR37540:SF5">
    <property type="entry name" value="TRANSCRIPTION FACTOR DOMAIN-CONTAINING PROTEIN"/>
    <property type="match status" value="1"/>
</dbReference>
<keyword evidence="3" id="KW-1185">Reference proteome</keyword>
<dbReference type="EMBL" id="KE747827">
    <property type="protein sequence ID" value="RMZ71748.1"/>
    <property type="molecule type" value="Genomic_DNA"/>
</dbReference>
<feature type="chain" id="PRO_5018230129" evidence="1">
    <location>
        <begin position="26"/>
        <end position="352"/>
    </location>
</feature>
<evidence type="ECO:0000256" key="1">
    <source>
        <dbReference type="SAM" id="SignalP"/>
    </source>
</evidence>
<proteinExistence type="predicted"/>
<reference evidence="2 3" key="1">
    <citation type="journal article" date="2014" name="PLoS ONE">
        <title>De novo Genome Assembly of the Fungal Plant Pathogen Pyrenophora semeniperda.</title>
        <authorList>
            <person name="Soliai M.M."/>
            <person name="Meyer S.E."/>
            <person name="Udall J.A."/>
            <person name="Elzinga D.E."/>
            <person name="Hermansen R.A."/>
            <person name="Bodily P.M."/>
            <person name="Hart A.A."/>
            <person name="Coleman C.E."/>
        </authorList>
    </citation>
    <scope>NUCLEOTIDE SEQUENCE [LARGE SCALE GENOMIC DNA]</scope>
    <source>
        <strain evidence="2 3">CCB06</strain>
        <tissue evidence="2">Mycelium</tissue>
    </source>
</reference>
<evidence type="ECO:0000313" key="2">
    <source>
        <dbReference type="EMBL" id="RMZ71748.1"/>
    </source>
</evidence>
<sequence>MDNVFRGALTDPALFHALSLVLSLAANSNVPNAKTLVHRGKLLKAMRTAMARSTWTPEVSTMSAMLILVGYEYRIDGGDGASIALHLRAMQTMMDLLQAEAEKVELIKQVQRAMFWQDLLSCLIVGTPRLLSHQDYEEWRHPEHLGRPHRLAAPRGFASILNTSPAEFALILQDLRLLCATHDGCVAKSGKAPPLDNSQANLESRLVNLLCESRNTASCANPLYEACIFAAYLCTYKLSVGIWNGSFVPELCVDRLLSRLMDAVHDRRCASSPSLVLWLLFVVGGLTERQSKKIHVKLLLETVFSAQLSLLHQEWGTLKTCLENFIWSEHMMETKIKCFWEQMHPKNLAHLR</sequence>
<name>A0A3M7MBC9_9PLEO</name>
<keyword evidence="1" id="KW-0732">Signal</keyword>
<protein>
    <submittedName>
        <fullName evidence="2">N-ethylmaleimide reductase</fullName>
    </submittedName>
</protein>
<feature type="signal peptide" evidence="1">
    <location>
        <begin position="1"/>
        <end position="25"/>
    </location>
</feature>
<dbReference type="OrthoDB" id="2130169at2759"/>
<evidence type="ECO:0000313" key="3">
    <source>
        <dbReference type="Proteomes" id="UP000265663"/>
    </source>
</evidence>
<dbReference type="AlphaFoldDB" id="A0A3M7MBC9"/>
<organism evidence="2 3">
    <name type="scientific">Pyrenophora seminiperda CCB06</name>
    <dbReference type="NCBI Taxonomy" id="1302712"/>
    <lineage>
        <taxon>Eukaryota</taxon>
        <taxon>Fungi</taxon>
        <taxon>Dikarya</taxon>
        <taxon>Ascomycota</taxon>
        <taxon>Pezizomycotina</taxon>
        <taxon>Dothideomycetes</taxon>
        <taxon>Pleosporomycetidae</taxon>
        <taxon>Pleosporales</taxon>
        <taxon>Pleosporineae</taxon>
        <taxon>Pleosporaceae</taxon>
        <taxon>Pyrenophora</taxon>
    </lineage>
</organism>
<accession>A0A3M7MBC9</accession>